<evidence type="ECO:0008006" key="3">
    <source>
        <dbReference type="Google" id="ProtNLM"/>
    </source>
</evidence>
<proteinExistence type="predicted"/>
<evidence type="ECO:0000313" key="1">
    <source>
        <dbReference type="EMBL" id="PIP86506.1"/>
    </source>
</evidence>
<reference evidence="1 2" key="1">
    <citation type="submission" date="2017-09" db="EMBL/GenBank/DDBJ databases">
        <title>Depth-based differentiation of microbial function through sediment-hosted aquifers and enrichment of novel symbionts in the deep terrestrial subsurface.</title>
        <authorList>
            <person name="Probst A.J."/>
            <person name="Ladd B."/>
            <person name="Jarett J.K."/>
            <person name="Geller-Mcgrath D.E."/>
            <person name="Sieber C.M."/>
            <person name="Emerson J.B."/>
            <person name="Anantharaman K."/>
            <person name="Thomas B.C."/>
            <person name="Malmstrom R."/>
            <person name="Stieglmeier M."/>
            <person name="Klingl A."/>
            <person name="Woyke T."/>
            <person name="Ryan C.M."/>
            <person name="Banfield J.F."/>
        </authorList>
    </citation>
    <scope>NUCLEOTIDE SEQUENCE [LARGE SCALE GENOMIC DNA]</scope>
    <source>
        <strain evidence="1">CG22_combo_CG10-13_8_21_14_all_43_18</strain>
    </source>
</reference>
<name>A0A2H0DWG9_9BACT</name>
<dbReference type="Pfam" id="PF13365">
    <property type="entry name" value="Trypsin_2"/>
    <property type="match status" value="1"/>
</dbReference>
<dbReference type="InterPro" id="IPR009003">
    <property type="entry name" value="Peptidase_S1_PA"/>
</dbReference>
<organism evidence="1 2">
    <name type="scientific">Candidatus Campbellbacteria bacterium CG22_combo_CG10-13_8_21_14_all_43_18</name>
    <dbReference type="NCBI Taxonomy" id="1974530"/>
    <lineage>
        <taxon>Bacteria</taxon>
        <taxon>Candidatus Campbelliibacteriota</taxon>
    </lineage>
</organism>
<dbReference type="Gene3D" id="2.40.10.120">
    <property type="match status" value="1"/>
</dbReference>
<dbReference type="SUPFAM" id="SSF50494">
    <property type="entry name" value="Trypsin-like serine proteases"/>
    <property type="match status" value="1"/>
</dbReference>
<gene>
    <name evidence="1" type="ORF">COW82_01670</name>
</gene>
<dbReference type="PANTHER" id="PTHR22939">
    <property type="entry name" value="SERINE PROTEASE FAMILY S1C HTRA-RELATED"/>
    <property type="match status" value="1"/>
</dbReference>
<protein>
    <recommendedName>
        <fullName evidence="3">Serine protease</fullName>
    </recommendedName>
</protein>
<dbReference type="EMBL" id="PCTS01000022">
    <property type="protein sequence ID" value="PIP86506.1"/>
    <property type="molecule type" value="Genomic_DNA"/>
</dbReference>
<evidence type="ECO:0000313" key="2">
    <source>
        <dbReference type="Proteomes" id="UP000231276"/>
    </source>
</evidence>
<dbReference type="GO" id="GO:0004252">
    <property type="term" value="F:serine-type endopeptidase activity"/>
    <property type="evidence" value="ECO:0007669"/>
    <property type="project" value="TreeGrafter"/>
</dbReference>
<dbReference type="Proteomes" id="UP000231276">
    <property type="component" value="Unassembled WGS sequence"/>
</dbReference>
<dbReference type="GO" id="GO:0006508">
    <property type="term" value="P:proteolysis"/>
    <property type="evidence" value="ECO:0007669"/>
    <property type="project" value="TreeGrafter"/>
</dbReference>
<comment type="caution">
    <text evidence="1">The sequence shown here is derived from an EMBL/GenBank/DDBJ whole genome shotgun (WGS) entry which is preliminary data.</text>
</comment>
<accession>A0A2H0DWG9</accession>
<dbReference type="PANTHER" id="PTHR22939:SF129">
    <property type="entry name" value="SERINE PROTEASE HTRA2, MITOCHONDRIAL"/>
    <property type="match status" value="1"/>
</dbReference>
<dbReference type="AlphaFoldDB" id="A0A2H0DWG9"/>
<sequence>MEELTKTQLILLALLVSFITSIATGIVTVTLLDQAPPGVTQTINRVVERTVEKVVPGQAASVVTKETTVVVKEENLIADAVLKNSKSLARISLPSADGKFGEPLGVGIILSADGLVVTDALNLTESKNYLLKNNEKIYPVVLEKIDGPKGLAFLRVAKPEGETETAKFLKPSFGGIGNLRLGQTVIAIGGLKTNTIAAGIISRLDKSAPELPSEEKPKEGEENLPTAKTEILDAIVSSAPFSSDYSGGPLIDVDGFLLAINMKRKDGDFSIPINTVLDIGAKKLENTDTEEAKK</sequence>